<evidence type="ECO:0000256" key="5">
    <source>
        <dbReference type="ARBA" id="ARBA00022816"/>
    </source>
</evidence>
<feature type="compositionally biased region" description="Polar residues" evidence="10">
    <location>
        <begin position="80"/>
        <end position="101"/>
    </location>
</feature>
<gene>
    <name evidence="12" type="ORF">BCR37DRAFT_382744</name>
</gene>
<dbReference type="PANTHER" id="PTHR23198:SF6">
    <property type="entry name" value="NUCLEAR PORE COMPLEX PROTEIN NUP98-NUP96"/>
    <property type="match status" value="1"/>
</dbReference>
<dbReference type="GO" id="GO:0034398">
    <property type="term" value="P:telomere tethering at nuclear periphery"/>
    <property type="evidence" value="ECO:0007669"/>
    <property type="project" value="TreeGrafter"/>
</dbReference>
<keyword evidence="9" id="KW-0539">Nucleus</keyword>
<dbReference type="FunFam" id="3.30.1610.10:FF:000003">
    <property type="entry name" value="Nucleoporin SONB, putative"/>
    <property type="match status" value="1"/>
</dbReference>
<feature type="compositionally biased region" description="Low complexity" evidence="10">
    <location>
        <begin position="594"/>
        <end position="612"/>
    </location>
</feature>
<feature type="region of interest" description="Disordered" evidence="10">
    <location>
        <begin position="725"/>
        <end position="745"/>
    </location>
</feature>
<dbReference type="GO" id="GO:0008139">
    <property type="term" value="F:nuclear localization sequence binding"/>
    <property type="evidence" value="ECO:0007669"/>
    <property type="project" value="TreeGrafter"/>
</dbReference>
<dbReference type="EMBL" id="MCFI01000020">
    <property type="protein sequence ID" value="ORY77281.1"/>
    <property type="molecule type" value="Genomic_DNA"/>
</dbReference>
<dbReference type="OrthoDB" id="3797628at2759"/>
<feature type="compositionally biased region" description="Low complexity" evidence="10">
    <location>
        <begin position="467"/>
        <end position="480"/>
    </location>
</feature>
<feature type="domain" description="Peptidase S59" evidence="11">
    <location>
        <begin position="806"/>
        <end position="949"/>
    </location>
</feature>
<accession>A0A1Y2F059</accession>
<evidence type="ECO:0000259" key="11">
    <source>
        <dbReference type="PROSITE" id="PS51434"/>
    </source>
</evidence>
<dbReference type="GeneID" id="63786546"/>
<protein>
    <submittedName>
        <fullName evidence="12">Nucleoporin autopeptidase-domain-containing protein</fullName>
    </submittedName>
</protein>
<feature type="compositionally biased region" description="Low complexity" evidence="10">
    <location>
        <begin position="229"/>
        <end position="239"/>
    </location>
</feature>
<dbReference type="InterPro" id="IPR025574">
    <property type="entry name" value="Nucleoporin_FG_rpt"/>
</dbReference>
<keyword evidence="8" id="KW-0906">Nuclear pore complex</keyword>
<organism evidence="12 13">
    <name type="scientific">Protomyces lactucae-debilis</name>
    <dbReference type="NCBI Taxonomy" id="2754530"/>
    <lineage>
        <taxon>Eukaryota</taxon>
        <taxon>Fungi</taxon>
        <taxon>Dikarya</taxon>
        <taxon>Ascomycota</taxon>
        <taxon>Taphrinomycotina</taxon>
        <taxon>Taphrinomycetes</taxon>
        <taxon>Taphrinales</taxon>
        <taxon>Protomycetaceae</taxon>
        <taxon>Protomyces</taxon>
    </lineage>
</organism>
<dbReference type="FunFam" id="1.10.10.2360:FF:000001">
    <property type="entry name" value="Nuclear pore complex protein Nup98-Nup96"/>
    <property type="match status" value="1"/>
</dbReference>
<keyword evidence="7" id="KW-0811">Translocation</keyword>
<feature type="compositionally biased region" description="Gly residues" evidence="10">
    <location>
        <begin position="557"/>
        <end position="566"/>
    </location>
</feature>
<sequence>MFNFGQSSTTQQANPFGAPSNNAFGASQPQQQQQPSSIFGQPQQQQPQQQQQSTSFGGFGSTSTPFGAQSASTPFGGFGSTAQSNAPPATTPSFGFGSTQPAPAFGSNSGGLLGSQQANTASSAFGGQQQSGGLFGSSSQPANTGGFGGSSVFGQSMNTNQGNVPNGTANPPFAVTSEKEGTGTGMNHFQSITCMPAYTNASFEELRVQDYAQGRRYGSGPATGGFGSSFGQPSQQSTGLFGQNTSTGFGQSPNAFGQSNQSNIFGAAQPAQSTPFGQPSTTSVFGSQPSNSAPSAGLFGNNSGAGIFGSSNNATTTGFGSTPTQQPSSSIFGQQPSQPASTFGATQPNNSPFGLNTQAQASTGGQKPFTFGGSTSAFGANTTSSTGAFGSNNAANAQPSSIFGQPAQQNTASGGLFGSSATNTNAASAPSFSFGGNNATPSQAPAQFSFGNASNNQASSAPKSLFGSSTAASGSPGAFGMSNPQPAAKPTFSFGGSATPSTSTSAPSLFGNAAQTSSQNMFGNTGSSGGGLFGGGGGGGNNTQQPQQQAGNNVFGKLGGMFGGSQTGSNTTNLFGGTGNAGTSSTLGGGSFFGGQSNAQGQQSQQPSIGNSAYGNNPLFASVQPASATTSPGPLATPLVTNTLKKKSATLPRFNLTPRSNASSPKLLHNMKPALSGSSASTPKKPGLTLFDEDLLMNPDAFSPRSNIKRLVIDRKGDEQELLSGGLDLKGAKEGPPTSGEQQTVRVEQPRLPAATTYREVAVQPAMEAAPRLASEKSYEAAQQAPVAARKPSAAAVTVVPQKKDTDSYWTSPSITALMDMSKGELSKVKDFTVGRRGYGQVSFNQPVDLSSLEQVEDVAGKIVIFEPKMCSVYPVEEMKPAVGKGLNVPATITLEQCYPLSRDKRQPIRDKMHPRFQQHVDRLKRMSETEFVDYLADSGTWIFKVEHF</sequence>
<reference evidence="12 13" key="1">
    <citation type="submission" date="2016-07" db="EMBL/GenBank/DDBJ databases">
        <title>Pervasive Adenine N6-methylation of Active Genes in Fungi.</title>
        <authorList>
            <consortium name="DOE Joint Genome Institute"/>
            <person name="Mondo S.J."/>
            <person name="Dannebaum R.O."/>
            <person name="Kuo R.C."/>
            <person name="Labutti K."/>
            <person name="Haridas S."/>
            <person name="Kuo A."/>
            <person name="Salamov A."/>
            <person name="Ahrendt S.R."/>
            <person name="Lipzen A."/>
            <person name="Sullivan W."/>
            <person name="Andreopoulos W.B."/>
            <person name="Clum A."/>
            <person name="Lindquist E."/>
            <person name="Daum C."/>
            <person name="Ramamoorthy G.K."/>
            <person name="Gryganskyi A."/>
            <person name="Culley D."/>
            <person name="Magnuson J.K."/>
            <person name="James T.Y."/>
            <person name="O'Malley M.A."/>
            <person name="Stajich J.E."/>
            <person name="Spatafora J.W."/>
            <person name="Visel A."/>
            <person name="Grigoriev I.V."/>
        </authorList>
    </citation>
    <scope>NUCLEOTIDE SEQUENCE [LARGE SCALE GENOMIC DNA]</scope>
    <source>
        <strain evidence="12 13">12-1054</strain>
    </source>
</reference>
<dbReference type="AlphaFoldDB" id="A0A1Y2F059"/>
<feature type="compositionally biased region" description="Low complexity" evidence="10">
    <location>
        <begin position="491"/>
        <end position="508"/>
    </location>
</feature>
<dbReference type="OMA" id="GDILWPG"/>
<keyword evidence="4" id="KW-0677">Repeat</keyword>
<feature type="compositionally biased region" description="Polar residues" evidence="10">
    <location>
        <begin position="1"/>
        <end position="25"/>
    </location>
</feature>
<evidence type="ECO:0000256" key="3">
    <source>
        <dbReference type="ARBA" id="ARBA00022448"/>
    </source>
</evidence>
<feature type="region of interest" description="Disordered" evidence="10">
    <location>
        <begin position="1"/>
        <end position="182"/>
    </location>
</feature>
<feature type="region of interest" description="Disordered" evidence="10">
    <location>
        <begin position="314"/>
        <end position="374"/>
    </location>
</feature>
<feature type="compositionally biased region" description="Low complexity" evidence="10">
    <location>
        <begin position="542"/>
        <end position="553"/>
    </location>
</feature>
<keyword evidence="5" id="KW-0509">mRNA transport</keyword>
<comment type="caution">
    <text evidence="12">The sequence shown here is derived from an EMBL/GenBank/DDBJ whole genome shotgun (WGS) entry which is preliminary data.</text>
</comment>
<evidence type="ECO:0000256" key="9">
    <source>
        <dbReference type="ARBA" id="ARBA00023242"/>
    </source>
</evidence>
<feature type="compositionally biased region" description="Polar residues" evidence="10">
    <location>
        <begin position="397"/>
        <end position="413"/>
    </location>
</feature>
<feature type="compositionally biased region" description="Low complexity" evidence="10">
    <location>
        <begin position="27"/>
        <end position="67"/>
    </location>
</feature>
<dbReference type="GO" id="GO:0051028">
    <property type="term" value="P:mRNA transport"/>
    <property type="evidence" value="ECO:0007669"/>
    <property type="project" value="UniProtKB-KW"/>
</dbReference>
<dbReference type="GO" id="GO:0003723">
    <property type="term" value="F:RNA binding"/>
    <property type="evidence" value="ECO:0007669"/>
    <property type="project" value="TreeGrafter"/>
</dbReference>
<dbReference type="Pfam" id="PF04096">
    <property type="entry name" value="Nucleoporin2"/>
    <property type="match status" value="1"/>
</dbReference>
<dbReference type="Gene3D" id="1.10.10.2360">
    <property type="match status" value="1"/>
</dbReference>
<evidence type="ECO:0000256" key="8">
    <source>
        <dbReference type="ARBA" id="ARBA00023132"/>
    </source>
</evidence>
<dbReference type="GO" id="GO:0017056">
    <property type="term" value="F:structural constituent of nuclear pore"/>
    <property type="evidence" value="ECO:0007669"/>
    <property type="project" value="InterPro"/>
</dbReference>
<feature type="compositionally biased region" description="Polar residues" evidence="10">
    <location>
        <begin position="240"/>
        <end position="298"/>
    </location>
</feature>
<dbReference type="GO" id="GO:0000973">
    <property type="term" value="P:post-transcriptional tethering of RNA polymerase II gene DNA at nuclear periphery"/>
    <property type="evidence" value="ECO:0007669"/>
    <property type="project" value="TreeGrafter"/>
</dbReference>
<dbReference type="GO" id="GO:0006606">
    <property type="term" value="P:protein import into nucleus"/>
    <property type="evidence" value="ECO:0007669"/>
    <property type="project" value="TreeGrafter"/>
</dbReference>
<evidence type="ECO:0000256" key="4">
    <source>
        <dbReference type="ARBA" id="ARBA00022737"/>
    </source>
</evidence>
<dbReference type="InterPro" id="IPR037665">
    <property type="entry name" value="Nucleoporin_S59-like"/>
</dbReference>
<comment type="subcellular location">
    <subcellularLocation>
        <location evidence="1">Nucleus</location>
        <location evidence="1">Nuclear pore complex</location>
    </subcellularLocation>
</comment>
<feature type="compositionally biased region" description="Gly residues" evidence="10">
    <location>
        <begin position="526"/>
        <end position="541"/>
    </location>
</feature>
<evidence type="ECO:0000256" key="2">
    <source>
        <dbReference type="ARBA" id="ARBA00008926"/>
    </source>
</evidence>
<dbReference type="PROSITE" id="PS51434">
    <property type="entry name" value="NUP_C"/>
    <property type="match status" value="1"/>
</dbReference>
<dbReference type="Pfam" id="PF13634">
    <property type="entry name" value="Nucleoporin_FG"/>
    <property type="match status" value="1"/>
</dbReference>
<dbReference type="RefSeq" id="XP_040722902.1">
    <property type="nucleotide sequence ID" value="XM_040869947.1"/>
</dbReference>
<feature type="region of interest" description="Disordered" evidence="10">
    <location>
        <begin position="432"/>
        <end position="617"/>
    </location>
</feature>
<evidence type="ECO:0000256" key="7">
    <source>
        <dbReference type="ARBA" id="ARBA00023010"/>
    </source>
</evidence>
<feature type="compositionally biased region" description="Polar residues" evidence="10">
    <location>
        <begin position="513"/>
        <end position="522"/>
    </location>
</feature>
<dbReference type="STRING" id="56484.A0A1Y2F059"/>
<evidence type="ECO:0000256" key="6">
    <source>
        <dbReference type="ARBA" id="ARBA00022927"/>
    </source>
</evidence>
<evidence type="ECO:0000256" key="10">
    <source>
        <dbReference type="SAM" id="MobiDB-lite"/>
    </source>
</evidence>
<comment type="similarity">
    <text evidence="2">Belongs to the nucleoporin GLFG family.</text>
</comment>
<dbReference type="GO" id="GO:0044614">
    <property type="term" value="C:nuclear pore cytoplasmic filaments"/>
    <property type="evidence" value="ECO:0007669"/>
    <property type="project" value="TreeGrafter"/>
</dbReference>
<feature type="region of interest" description="Disordered" evidence="10">
    <location>
        <begin position="397"/>
        <end position="418"/>
    </location>
</feature>
<evidence type="ECO:0000313" key="13">
    <source>
        <dbReference type="Proteomes" id="UP000193685"/>
    </source>
</evidence>
<dbReference type="GO" id="GO:0006405">
    <property type="term" value="P:RNA export from nucleus"/>
    <property type="evidence" value="ECO:0007669"/>
    <property type="project" value="TreeGrafter"/>
</dbReference>
<proteinExistence type="inferred from homology"/>
<feature type="compositionally biased region" description="Polar residues" evidence="10">
    <location>
        <begin position="435"/>
        <end position="462"/>
    </location>
</feature>
<evidence type="ECO:0000256" key="1">
    <source>
        <dbReference type="ARBA" id="ARBA00004567"/>
    </source>
</evidence>
<dbReference type="InterPro" id="IPR036903">
    <property type="entry name" value="Nup98_auto-Pept-S59_dom_sf"/>
</dbReference>
<keyword evidence="13" id="KW-1185">Reference proteome</keyword>
<evidence type="ECO:0000313" key="12">
    <source>
        <dbReference type="EMBL" id="ORY77281.1"/>
    </source>
</evidence>
<keyword evidence="3" id="KW-0813">Transport</keyword>
<dbReference type="Gene3D" id="3.30.1610.10">
    <property type="entry name" value="Peptidase S59, nucleoporin"/>
    <property type="match status" value="1"/>
</dbReference>
<feature type="compositionally biased region" description="Polar residues" evidence="10">
    <location>
        <begin position="314"/>
        <end position="365"/>
    </location>
</feature>
<dbReference type="SUPFAM" id="SSF82215">
    <property type="entry name" value="C-terminal autoproteolytic domain of nucleoporin nup98"/>
    <property type="match status" value="1"/>
</dbReference>
<feature type="region of interest" description="Disordered" evidence="10">
    <location>
        <begin position="219"/>
        <end position="298"/>
    </location>
</feature>
<keyword evidence="6" id="KW-0653">Protein transport</keyword>
<dbReference type="Proteomes" id="UP000193685">
    <property type="component" value="Unassembled WGS sequence"/>
</dbReference>
<name>A0A1Y2F059_PROLT</name>
<dbReference type="PANTHER" id="PTHR23198">
    <property type="entry name" value="NUCLEOPORIN"/>
    <property type="match status" value="1"/>
</dbReference>
<dbReference type="InterPro" id="IPR007230">
    <property type="entry name" value="Nup98_auto-Pept-S59_dom"/>
</dbReference>
<feature type="compositionally biased region" description="Polar residues" evidence="10">
    <location>
        <begin position="155"/>
        <end position="169"/>
    </location>
</feature>